<dbReference type="Gene3D" id="4.10.240.10">
    <property type="entry name" value="Zn(2)-C6 fungal-type DNA-binding domain"/>
    <property type="match status" value="1"/>
</dbReference>
<dbReference type="InterPro" id="IPR051127">
    <property type="entry name" value="Fungal_SecMet_Regulators"/>
</dbReference>
<proteinExistence type="predicted"/>
<evidence type="ECO:0000256" key="4">
    <source>
        <dbReference type="ARBA" id="ARBA00023242"/>
    </source>
</evidence>
<dbReference type="SMART" id="SM00906">
    <property type="entry name" value="Fungal_trans"/>
    <property type="match status" value="1"/>
</dbReference>
<dbReference type="Pfam" id="PF04082">
    <property type="entry name" value="Fungal_trans"/>
    <property type="match status" value="1"/>
</dbReference>
<dbReference type="GO" id="GO:0008270">
    <property type="term" value="F:zinc ion binding"/>
    <property type="evidence" value="ECO:0007669"/>
    <property type="project" value="InterPro"/>
</dbReference>
<evidence type="ECO:0000313" key="8">
    <source>
        <dbReference type="Proteomes" id="UP000319257"/>
    </source>
</evidence>
<keyword evidence="8" id="KW-1185">Reference proteome</keyword>
<gene>
    <name evidence="7" type="ORF">E0L32_010405</name>
</gene>
<evidence type="ECO:0000256" key="1">
    <source>
        <dbReference type="ARBA" id="ARBA00022723"/>
    </source>
</evidence>
<dbReference type="GO" id="GO:0000981">
    <property type="term" value="F:DNA-binding transcription factor activity, RNA polymerase II-specific"/>
    <property type="evidence" value="ECO:0007669"/>
    <property type="project" value="InterPro"/>
</dbReference>
<reference evidence="7 8" key="1">
    <citation type="submission" date="2019-06" db="EMBL/GenBank/DDBJ databases">
        <title>Draft genome sequence of the filamentous fungus Phialemoniopsis curvata isolated from diesel fuel.</title>
        <authorList>
            <person name="Varaljay V.A."/>
            <person name="Lyon W.J."/>
            <person name="Crouch A.L."/>
            <person name="Drake C.E."/>
            <person name="Hollomon J.M."/>
            <person name="Nadeau L.J."/>
            <person name="Nunn H.S."/>
            <person name="Stevenson B.S."/>
            <person name="Bojanowski C.L."/>
            <person name="Crookes-Goodson W.J."/>
        </authorList>
    </citation>
    <scope>NUCLEOTIDE SEQUENCE [LARGE SCALE GENOMIC DNA]</scope>
    <source>
        <strain evidence="7 8">D216</strain>
    </source>
</reference>
<dbReference type="InParanoid" id="A0A507AUP6"/>
<dbReference type="SMART" id="SM00066">
    <property type="entry name" value="GAL4"/>
    <property type="match status" value="1"/>
</dbReference>
<evidence type="ECO:0000256" key="3">
    <source>
        <dbReference type="ARBA" id="ARBA00023163"/>
    </source>
</evidence>
<dbReference type="RefSeq" id="XP_030989661.1">
    <property type="nucleotide sequence ID" value="XM_031133020.1"/>
</dbReference>
<dbReference type="AlphaFoldDB" id="A0A507AUP6"/>
<dbReference type="PANTHER" id="PTHR47424">
    <property type="entry name" value="REGULATORY PROTEIN GAL4"/>
    <property type="match status" value="1"/>
</dbReference>
<comment type="caution">
    <text evidence="7">The sequence shown here is derived from an EMBL/GenBank/DDBJ whole genome shotgun (WGS) entry which is preliminary data.</text>
</comment>
<dbReference type="FunCoup" id="A0A507AUP6">
    <property type="interactions" value="726"/>
</dbReference>
<dbReference type="InterPro" id="IPR007219">
    <property type="entry name" value="XnlR_reg_dom"/>
</dbReference>
<dbReference type="SUPFAM" id="SSF57701">
    <property type="entry name" value="Zn2/Cys6 DNA-binding domain"/>
    <property type="match status" value="1"/>
</dbReference>
<accession>A0A507AUP6</accession>
<dbReference type="InterPro" id="IPR036864">
    <property type="entry name" value="Zn2-C6_fun-type_DNA-bd_sf"/>
</dbReference>
<dbReference type="EMBL" id="SKBQ01000083">
    <property type="protein sequence ID" value="TPX07950.1"/>
    <property type="molecule type" value="Genomic_DNA"/>
</dbReference>
<dbReference type="PROSITE" id="PS50048">
    <property type="entry name" value="ZN2_CY6_FUNGAL_2"/>
    <property type="match status" value="1"/>
</dbReference>
<keyword evidence="2" id="KW-0805">Transcription regulation</keyword>
<organism evidence="7 8">
    <name type="scientific">Thyridium curvatum</name>
    <dbReference type="NCBI Taxonomy" id="1093900"/>
    <lineage>
        <taxon>Eukaryota</taxon>
        <taxon>Fungi</taxon>
        <taxon>Dikarya</taxon>
        <taxon>Ascomycota</taxon>
        <taxon>Pezizomycotina</taxon>
        <taxon>Sordariomycetes</taxon>
        <taxon>Sordariomycetidae</taxon>
        <taxon>Thyridiales</taxon>
        <taxon>Thyridiaceae</taxon>
        <taxon>Thyridium</taxon>
    </lineage>
</organism>
<keyword evidence="4" id="KW-0539">Nucleus</keyword>
<keyword evidence="3" id="KW-0804">Transcription</keyword>
<dbReference type="Proteomes" id="UP000319257">
    <property type="component" value="Unassembled WGS sequence"/>
</dbReference>
<evidence type="ECO:0000313" key="7">
    <source>
        <dbReference type="EMBL" id="TPX07950.1"/>
    </source>
</evidence>
<dbReference type="GO" id="GO:0000435">
    <property type="term" value="P:positive regulation of transcription from RNA polymerase II promoter by galactose"/>
    <property type="evidence" value="ECO:0007669"/>
    <property type="project" value="TreeGrafter"/>
</dbReference>
<dbReference type="GO" id="GO:0005634">
    <property type="term" value="C:nucleus"/>
    <property type="evidence" value="ECO:0007669"/>
    <property type="project" value="TreeGrafter"/>
</dbReference>
<dbReference type="Pfam" id="PF00172">
    <property type="entry name" value="Zn_clus"/>
    <property type="match status" value="1"/>
</dbReference>
<feature type="domain" description="Zn(2)-C6 fungal-type" evidence="6">
    <location>
        <begin position="28"/>
        <end position="55"/>
    </location>
</feature>
<dbReference type="GeneID" id="41977852"/>
<evidence type="ECO:0000259" key="6">
    <source>
        <dbReference type="PROSITE" id="PS50048"/>
    </source>
</evidence>
<evidence type="ECO:0000256" key="5">
    <source>
        <dbReference type="SAM" id="MobiDB-lite"/>
    </source>
</evidence>
<protein>
    <recommendedName>
        <fullName evidence="6">Zn(2)-C6 fungal-type domain-containing protein</fullName>
    </recommendedName>
</protein>
<dbReference type="CDD" id="cd12148">
    <property type="entry name" value="fungal_TF_MHR"/>
    <property type="match status" value="1"/>
</dbReference>
<dbReference type="GO" id="GO:0006351">
    <property type="term" value="P:DNA-templated transcription"/>
    <property type="evidence" value="ECO:0007669"/>
    <property type="project" value="InterPro"/>
</dbReference>
<dbReference type="CDD" id="cd00067">
    <property type="entry name" value="GAL4"/>
    <property type="match status" value="1"/>
</dbReference>
<name>A0A507AUP6_9PEZI</name>
<feature type="region of interest" description="Disordered" evidence="5">
    <location>
        <begin position="102"/>
        <end position="126"/>
    </location>
</feature>
<dbReference type="OrthoDB" id="3362851at2759"/>
<evidence type="ECO:0000256" key="2">
    <source>
        <dbReference type="ARBA" id="ARBA00023015"/>
    </source>
</evidence>
<sequence length="700" mass="77307">MITTFVGPEGPETVATRLGRRRPAVARACADCQRRKVKCDGQLPCHNCRSAHVTCQAPAPSDAEDYAAIFKKLFGQIPISAVRDCSRDHLFHLLANADAEGATQSSPHVAPNPEAMLQTPSTSPAVSEAVQRLQTLENGAVEGFEWDESDVNLQEAAADDVNALSLSAHSRSSFLGIFSVAAVVRVLVKVLPGSILQDNEARPAKLADSGPVESPTFHQQPIDSAPQVSYHEGQRLIDAYFTHVHVFAPMVHEPTFRTQYLTRSRRGSPWMALFYMVLALGSVASSTSDSEDDIMYYRAAQAHLGLESFGSGQMETLQALILMGGLYLHYRNRPNMASAIMGAANRIASGLGLHREFPGDVMNATTIETEIRRRTWWCNYVLDSWGSTTLGRPYHAAKFEVKPPRNLVDDQTGREAPALEATVNSPLIHNIALCNIVGHIQARLQTSPILDWKEIGAYDKMLVDWYQQLPPFMRSPNTCPSSLQVVRAVFNWRYQNIRILLHRAVVLDATIRQIPFASLEAEEQKAVSQCRKLAAESIESIKNEWRPTKMSGWNAVWFLFQACLIPLMALATESPEDPSFATWRAEVQTGISLCENMAMWSLVGKKTKGVLERLLRGTERGCREAAVEAEAAAATLDLLPNNFDQSFFANDWSDVMGGLDFAGTFDQGFYDTAGAQFSDGSMFMPVAPRDDDDPKIFHEG</sequence>
<dbReference type="GO" id="GO:0000978">
    <property type="term" value="F:RNA polymerase II cis-regulatory region sequence-specific DNA binding"/>
    <property type="evidence" value="ECO:0007669"/>
    <property type="project" value="TreeGrafter"/>
</dbReference>
<keyword evidence="1" id="KW-0479">Metal-binding</keyword>
<dbReference type="PANTHER" id="PTHR47424:SF5">
    <property type="entry name" value="ZN(II)2CYS6 TRANSCRIPTION FACTOR (EUROFUNG)"/>
    <property type="match status" value="1"/>
</dbReference>
<dbReference type="InterPro" id="IPR001138">
    <property type="entry name" value="Zn2Cys6_DnaBD"/>
</dbReference>